<gene>
    <name evidence="1" type="ORF">SAMN04515649_1088</name>
</gene>
<proteinExistence type="predicted"/>
<dbReference type="RefSeq" id="WP_013380169.1">
    <property type="nucleotide sequence ID" value="NC_014624.2"/>
</dbReference>
<dbReference type="EMBL" id="FRBP01000008">
    <property type="protein sequence ID" value="SHL81664.1"/>
    <property type="molecule type" value="Genomic_DNA"/>
</dbReference>
<name>A0AB74F128_9FIRM</name>
<dbReference type="Proteomes" id="UP000184012">
    <property type="component" value="Unassembled WGS sequence"/>
</dbReference>
<evidence type="ECO:0000313" key="2">
    <source>
        <dbReference type="Proteomes" id="UP000184012"/>
    </source>
</evidence>
<dbReference type="GeneID" id="68365574"/>
<dbReference type="AlphaFoldDB" id="A0AB74F128"/>
<evidence type="ECO:0000313" key="1">
    <source>
        <dbReference type="EMBL" id="SHL81664.1"/>
    </source>
</evidence>
<sequence length="54" mass="6189">MKTGYVIEYSVKKGFFEELGDQKKAFCSQATLVYLLSSRPSYTVWSARLTTDED</sequence>
<organism evidence="1 2">
    <name type="scientific">Eubacterium callanderi</name>
    <dbReference type="NCBI Taxonomy" id="53442"/>
    <lineage>
        <taxon>Bacteria</taxon>
        <taxon>Bacillati</taxon>
        <taxon>Bacillota</taxon>
        <taxon>Clostridia</taxon>
        <taxon>Eubacteriales</taxon>
        <taxon>Eubacteriaceae</taxon>
        <taxon>Eubacterium</taxon>
    </lineage>
</organism>
<comment type="caution">
    <text evidence="1">The sequence shown here is derived from an EMBL/GenBank/DDBJ whole genome shotgun (WGS) entry which is preliminary data.</text>
</comment>
<protein>
    <submittedName>
        <fullName evidence="1">Uncharacterized protein</fullName>
    </submittedName>
</protein>
<accession>A0AB74F128</accession>
<reference evidence="1 2" key="1">
    <citation type="submission" date="2016-11" db="EMBL/GenBank/DDBJ databases">
        <authorList>
            <person name="Varghese N."/>
            <person name="Submissions S."/>
        </authorList>
    </citation>
    <scope>NUCLEOTIDE SEQUENCE [LARGE SCALE GENOMIC DNA]</scope>
    <source>
        <strain evidence="1 2">FD</strain>
    </source>
</reference>